<name>A0A2S5BDT0_9BASI</name>
<dbReference type="Pfam" id="PF03781">
    <property type="entry name" value="FGE-sulfatase"/>
    <property type="match status" value="2"/>
</dbReference>
<keyword evidence="2" id="KW-0808">Transferase</keyword>
<reference evidence="6 7" key="1">
    <citation type="journal article" date="2018" name="Front. Microbiol.">
        <title>Prospects for Fungal Bioremediation of Acidic Radioactive Waste Sites: Characterization and Genome Sequence of Rhodotorula taiwanensis MD1149.</title>
        <authorList>
            <person name="Tkavc R."/>
            <person name="Matrosova V.Y."/>
            <person name="Grichenko O.E."/>
            <person name="Gostincar C."/>
            <person name="Volpe R.P."/>
            <person name="Klimenkova P."/>
            <person name="Gaidamakova E.K."/>
            <person name="Zhou C.E."/>
            <person name="Stewart B.J."/>
            <person name="Lyman M.G."/>
            <person name="Malfatti S.A."/>
            <person name="Rubinfeld B."/>
            <person name="Courtot M."/>
            <person name="Singh J."/>
            <person name="Dalgard C.L."/>
            <person name="Hamilton T."/>
            <person name="Frey K.G."/>
            <person name="Gunde-Cimerman N."/>
            <person name="Dugan L."/>
            <person name="Daly M.J."/>
        </authorList>
    </citation>
    <scope>NUCLEOTIDE SEQUENCE [LARGE SCALE GENOMIC DNA]</scope>
    <source>
        <strain evidence="6 7">MD1149</strain>
    </source>
</reference>
<dbReference type="GO" id="GO:0032259">
    <property type="term" value="P:methylation"/>
    <property type="evidence" value="ECO:0007669"/>
    <property type="project" value="UniProtKB-KW"/>
</dbReference>
<dbReference type="STRING" id="741276.A0A2S5BDT0"/>
<feature type="domain" description="Histidine-specific methyltransferase SAM-dependent" evidence="5">
    <location>
        <begin position="94"/>
        <end position="141"/>
    </location>
</feature>
<evidence type="ECO:0000313" key="7">
    <source>
        <dbReference type="Proteomes" id="UP000237144"/>
    </source>
</evidence>
<feature type="compositionally biased region" description="Low complexity" evidence="3">
    <location>
        <begin position="317"/>
        <end position="332"/>
    </location>
</feature>
<dbReference type="InterPro" id="IPR005532">
    <property type="entry name" value="SUMF_dom"/>
</dbReference>
<evidence type="ECO:0000313" key="6">
    <source>
        <dbReference type="EMBL" id="POY74932.1"/>
    </source>
</evidence>
<keyword evidence="1" id="KW-0489">Methyltransferase</keyword>
<dbReference type="Pfam" id="PF10017">
    <property type="entry name" value="Methyltransf_33"/>
    <property type="match status" value="3"/>
</dbReference>
<dbReference type="OrthoDB" id="659at2759"/>
<dbReference type="EMBL" id="PJQD01000020">
    <property type="protein sequence ID" value="POY74932.1"/>
    <property type="molecule type" value="Genomic_DNA"/>
</dbReference>
<feature type="domain" description="Sulfatase-modifying factor enzyme-like" evidence="4">
    <location>
        <begin position="929"/>
        <end position="1000"/>
    </location>
</feature>
<dbReference type="SUPFAM" id="SSF56436">
    <property type="entry name" value="C-type lectin-like"/>
    <property type="match status" value="1"/>
</dbReference>
<dbReference type="InterPro" id="IPR051128">
    <property type="entry name" value="EgtD_Methyltrsf_superfamily"/>
</dbReference>
<accession>A0A2S5BDT0</accession>
<feature type="domain" description="Histidine-specific methyltransferase SAM-dependent" evidence="5">
    <location>
        <begin position="364"/>
        <end position="537"/>
    </location>
</feature>
<evidence type="ECO:0000259" key="5">
    <source>
        <dbReference type="Pfam" id="PF10017"/>
    </source>
</evidence>
<dbReference type="InterPro" id="IPR029063">
    <property type="entry name" value="SAM-dependent_MTases_sf"/>
</dbReference>
<dbReference type="GO" id="GO:0008168">
    <property type="term" value="F:methyltransferase activity"/>
    <property type="evidence" value="ECO:0007669"/>
    <property type="project" value="UniProtKB-KW"/>
</dbReference>
<dbReference type="InterPro" id="IPR016187">
    <property type="entry name" value="CTDL_fold"/>
</dbReference>
<dbReference type="InterPro" id="IPR042095">
    <property type="entry name" value="SUMF_sf"/>
</dbReference>
<dbReference type="Proteomes" id="UP000237144">
    <property type="component" value="Unassembled WGS sequence"/>
</dbReference>
<evidence type="ECO:0000256" key="3">
    <source>
        <dbReference type="SAM" id="MobiDB-lite"/>
    </source>
</evidence>
<comment type="caution">
    <text evidence="6">The sequence shown here is derived from an EMBL/GenBank/DDBJ whole genome shotgun (WGS) entry which is preliminary data.</text>
</comment>
<protein>
    <recommendedName>
        <fullName evidence="8">Sulfatase-modifying factor enzyme domain-containing protein</fullName>
    </recommendedName>
</protein>
<evidence type="ECO:0000256" key="1">
    <source>
        <dbReference type="ARBA" id="ARBA00022603"/>
    </source>
</evidence>
<feature type="compositionally biased region" description="Low complexity" evidence="3">
    <location>
        <begin position="343"/>
        <end position="359"/>
    </location>
</feature>
<feature type="compositionally biased region" description="Low complexity" evidence="3">
    <location>
        <begin position="32"/>
        <end position="46"/>
    </location>
</feature>
<feature type="region of interest" description="Disordered" evidence="3">
    <location>
        <begin position="338"/>
        <end position="363"/>
    </location>
</feature>
<dbReference type="InterPro" id="IPR019257">
    <property type="entry name" value="MeTrfase_dom"/>
</dbReference>
<feature type="domain" description="Sulfatase-modifying factor enzyme-like" evidence="4">
    <location>
        <begin position="787"/>
        <end position="886"/>
    </location>
</feature>
<dbReference type="Gene3D" id="3.90.1580.10">
    <property type="entry name" value="paralog of FGE (formylglycine-generating enzyme)"/>
    <property type="match status" value="1"/>
</dbReference>
<evidence type="ECO:0000256" key="2">
    <source>
        <dbReference type="ARBA" id="ARBA00022679"/>
    </source>
</evidence>
<feature type="domain" description="Histidine-specific methyltransferase SAM-dependent" evidence="5">
    <location>
        <begin position="206"/>
        <end position="306"/>
    </location>
</feature>
<feature type="region of interest" description="Disordered" evidence="3">
    <location>
        <begin position="1"/>
        <end position="64"/>
    </location>
</feature>
<dbReference type="Gene3D" id="3.40.50.150">
    <property type="entry name" value="Vaccinia Virus protein VP39"/>
    <property type="match status" value="1"/>
</dbReference>
<sequence length="1003" mass="110598">MPNAASTAAMVQPPPYILDLRNRSPPASPEQSAIDPARSSSPSSLGDSEDAASTHATSEAPSDPLRDQIIAGLIGSSKPVVPGQTEADEKFAYKRTIPTMTLYSERGLSIYEDITKTKAYYPFEAEKEILEKYGDEIACRMFGLPSSLLVPDVLLEKQQAHFEQSPASNLAAKKEKWGDATVGLHNYGVNGSANLSKAGVLPTQGLAVELGSGSLDKTRHLLRSMAKLLQNGTGDDDASPLQSIDYKALDLEAASLYSTLSSLASVEGDCVTTSLEQQAQPGSKRRVSVSGLHATYDEGLAFLKSQKDVGSPSSVFSDLPDLPTSPKSLPTSLTSVFEDEENLPPSLAAAQQSSASSPADGETGRRATSIMWLGSSCGNYTREEAVQFLRNIDLREGDTMLIGIDGCADGPRIETAYNDPEGVTAAFILEGVDVAGRTLGGDAADALNQRNFDYVNRWNAELGRHEAYVRANKNVAIPISGAEDVKEVTISEGELLNIEFSYKYTFAEAVALFHLAGFRLIQHWTDSSRSHYLYLVEKPRMWFPATQESAAKMLGIEVAENEQENDYGVPLLEKWEEMWRAWDGLMLGLIPRSLHFTKPIPLRHIPLFYVGHIPAFRDIHLSRYFNEPLTEPARFADIFERGIDPCVDAPEKITHWHSEVPKEDSCWPSIEEITEYEAKVRDRVRKVYVENEGKWTTKLARALMMTFEHEMMHWETSIYICLQAAGSLNLPPGTAIPDFASLARQVERDASVTGQQALLEFPSQTITVGHDDDDTRDDETTFDPARQYGWDVEHPQRQIEVGAFKLEALPVTNGDYFDWLGRTYQQSDSALLPASWSQEGGQLTIKTLFGLVPIEFAREWPLAASGEQLERFAKDKGGRLPTFGELSAFQQQNPVSTPLANVGFVNLHPVAAFIPGKARDGSQLPITDGGLWQWTSTTLEPWKGYSGSKLYPGYSSDFFDGKHQIVLGSSFASPRRLARPTFLNWYQKNYPFMLGGARVAYDA</sequence>
<feature type="region of interest" description="Disordered" evidence="3">
    <location>
        <begin position="313"/>
        <end position="332"/>
    </location>
</feature>
<dbReference type="AlphaFoldDB" id="A0A2S5BDT0"/>
<proteinExistence type="predicted"/>
<evidence type="ECO:0008006" key="8">
    <source>
        <dbReference type="Google" id="ProtNLM"/>
    </source>
</evidence>
<gene>
    <name evidence="6" type="ORF">BMF94_1908</name>
</gene>
<keyword evidence="7" id="KW-1185">Reference proteome</keyword>
<dbReference type="PANTHER" id="PTHR43397:SF1">
    <property type="entry name" value="ERGOTHIONEINE BIOSYNTHESIS PROTEIN 1"/>
    <property type="match status" value="1"/>
</dbReference>
<evidence type="ECO:0000259" key="4">
    <source>
        <dbReference type="Pfam" id="PF03781"/>
    </source>
</evidence>
<organism evidence="6 7">
    <name type="scientific">Rhodotorula taiwanensis</name>
    <dbReference type="NCBI Taxonomy" id="741276"/>
    <lineage>
        <taxon>Eukaryota</taxon>
        <taxon>Fungi</taxon>
        <taxon>Dikarya</taxon>
        <taxon>Basidiomycota</taxon>
        <taxon>Pucciniomycotina</taxon>
        <taxon>Microbotryomycetes</taxon>
        <taxon>Sporidiobolales</taxon>
        <taxon>Sporidiobolaceae</taxon>
        <taxon>Rhodotorula</taxon>
    </lineage>
</organism>
<dbReference type="PANTHER" id="PTHR43397">
    <property type="entry name" value="ERGOTHIONEINE BIOSYNTHESIS PROTEIN 1"/>
    <property type="match status" value="1"/>
</dbReference>